<evidence type="ECO:0000256" key="3">
    <source>
        <dbReference type="ARBA" id="ARBA00022989"/>
    </source>
</evidence>
<gene>
    <name evidence="7" type="ORF">AKO1_006910</name>
</gene>
<evidence type="ECO:0000256" key="5">
    <source>
        <dbReference type="ARBA" id="ARBA00023242"/>
    </source>
</evidence>
<proteinExistence type="inferred from homology"/>
<protein>
    <recommendedName>
        <fullName evidence="9">Transmembrane protein 53</fullName>
    </recommendedName>
</protein>
<evidence type="ECO:0000313" key="8">
    <source>
        <dbReference type="Proteomes" id="UP001431209"/>
    </source>
</evidence>
<keyword evidence="3" id="KW-1133">Transmembrane helix</keyword>
<dbReference type="PANTHER" id="PTHR12265:SF30">
    <property type="entry name" value="TRANSMEMBRANE PROTEIN 53"/>
    <property type="match status" value="1"/>
</dbReference>
<evidence type="ECO:0008006" key="9">
    <source>
        <dbReference type="Google" id="ProtNLM"/>
    </source>
</evidence>
<comment type="subcellular location">
    <subcellularLocation>
        <location evidence="6">Nucleus outer membrane</location>
        <topology evidence="6">Single-pass membrane protein</topology>
    </subcellularLocation>
</comment>
<dbReference type="EMBL" id="JAOPGA020000687">
    <property type="protein sequence ID" value="KAL0480797.1"/>
    <property type="molecule type" value="Genomic_DNA"/>
</dbReference>
<dbReference type="Pfam" id="PF05705">
    <property type="entry name" value="DUF829"/>
    <property type="match status" value="1"/>
</dbReference>
<name>A0AAW2YTQ8_9EUKA</name>
<dbReference type="SUPFAM" id="SSF53474">
    <property type="entry name" value="alpha/beta-Hydrolases"/>
    <property type="match status" value="1"/>
</dbReference>
<keyword evidence="4" id="KW-0472">Membrane</keyword>
<evidence type="ECO:0000256" key="6">
    <source>
        <dbReference type="ARBA" id="ARBA00034303"/>
    </source>
</evidence>
<evidence type="ECO:0000256" key="1">
    <source>
        <dbReference type="ARBA" id="ARBA00007387"/>
    </source>
</evidence>
<comment type="caution">
    <text evidence="7">The sequence shown here is derived from an EMBL/GenBank/DDBJ whole genome shotgun (WGS) entry which is preliminary data.</text>
</comment>
<reference evidence="7 8" key="1">
    <citation type="submission" date="2024-03" db="EMBL/GenBank/DDBJ databases">
        <title>The Acrasis kona genome and developmental transcriptomes reveal deep origins of eukaryotic multicellular pathways.</title>
        <authorList>
            <person name="Sheikh S."/>
            <person name="Fu C.-J."/>
            <person name="Brown M.W."/>
            <person name="Baldauf S.L."/>
        </authorList>
    </citation>
    <scope>NUCLEOTIDE SEQUENCE [LARGE SCALE GENOMIC DNA]</scope>
    <source>
        <strain evidence="7 8">ATCC MYA-3509</strain>
    </source>
</reference>
<keyword evidence="2" id="KW-0812">Transmembrane</keyword>
<sequence length="312" mass="35943">MLTTRHVARFVNARRFGKLPIEYKPGSLLDMQPSGQNLFTVSYKHDEAPLVCVLGWLGAEWRHLNKFTTWYNSCNIPTLATIPRLPSTVSHSLGKRYATQYIDQIQSLHQDSNRPIIFHTLSGNGLLFLGRLIHDPNFHLIKHRIRGVVIDSAPPEIRADRFSRGFVGATKTLLGYKMSTAYANTDFYHNPFLTPIFEFLFNIFLIRMGKLKQFETIRQDVIKKQPHVPQLYLFSDADELVPPQDVTNFINMNKSARHDALIQELRFKDSKHVQHFKMYPKEYSTSILNFIEKCLSGNAQPTSSQPVVKKIK</sequence>
<dbReference type="Proteomes" id="UP001431209">
    <property type="component" value="Unassembled WGS sequence"/>
</dbReference>
<evidence type="ECO:0000256" key="4">
    <source>
        <dbReference type="ARBA" id="ARBA00023136"/>
    </source>
</evidence>
<keyword evidence="8" id="KW-1185">Reference proteome</keyword>
<accession>A0AAW2YTQ8</accession>
<evidence type="ECO:0000313" key="7">
    <source>
        <dbReference type="EMBL" id="KAL0480797.1"/>
    </source>
</evidence>
<dbReference type="PANTHER" id="PTHR12265">
    <property type="entry name" value="TRANSMEMBRANE PROTEIN 53"/>
    <property type="match status" value="1"/>
</dbReference>
<keyword evidence="5" id="KW-0539">Nucleus</keyword>
<dbReference type="InterPro" id="IPR029058">
    <property type="entry name" value="AB_hydrolase_fold"/>
</dbReference>
<dbReference type="GO" id="GO:0005640">
    <property type="term" value="C:nuclear outer membrane"/>
    <property type="evidence" value="ECO:0007669"/>
    <property type="project" value="UniProtKB-SubCell"/>
</dbReference>
<evidence type="ECO:0000256" key="2">
    <source>
        <dbReference type="ARBA" id="ARBA00022692"/>
    </source>
</evidence>
<comment type="similarity">
    <text evidence="1">Belongs to the TMEM53 family.</text>
</comment>
<dbReference type="InterPro" id="IPR008547">
    <property type="entry name" value="DUF829_TMEM53"/>
</dbReference>
<dbReference type="AlphaFoldDB" id="A0AAW2YTQ8"/>
<organism evidence="7 8">
    <name type="scientific">Acrasis kona</name>
    <dbReference type="NCBI Taxonomy" id="1008807"/>
    <lineage>
        <taxon>Eukaryota</taxon>
        <taxon>Discoba</taxon>
        <taxon>Heterolobosea</taxon>
        <taxon>Tetramitia</taxon>
        <taxon>Eutetramitia</taxon>
        <taxon>Acrasidae</taxon>
        <taxon>Acrasis</taxon>
    </lineage>
</organism>